<feature type="compositionally biased region" description="Basic and acidic residues" evidence="6">
    <location>
        <begin position="241"/>
        <end position="251"/>
    </location>
</feature>
<proteinExistence type="inferred from homology"/>
<comment type="similarity">
    <text evidence="2">Belongs to the EBP2 family.</text>
</comment>
<dbReference type="EMBL" id="GG663743">
    <property type="protein sequence ID" value="EEH54534.1"/>
    <property type="molecule type" value="Genomic_DNA"/>
</dbReference>
<feature type="compositionally biased region" description="Basic and acidic residues" evidence="6">
    <location>
        <begin position="207"/>
        <end position="226"/>
    </location>
</feature>
<feature type="compositionally biased region" description="Basic residues" evidence="6">
    <location>
        <begin position="256"/>
        <end position="266"/>
    </location>
</feature>
<evidence type="ECO:0000256" key="6">
    <source>
        <dbReference type="SAM" id="MobiDB-lite"/>
    </source>
</evidence>
<dbReference type="GO" id="GO:0030687">
    <property type="term" value="C:preribosome, large subunit precursor"/>
    <property type="evidence" value="ECO:0007669"/>
    <property type="project" value="TreeGrafter"/>
</dbReference>
<dbReference type="GO" id="GO:0005730">
    <property type="term" value="C:nucleolus"/>
    <property type="evidence" value="ECO:0007669"/>
    <property type="project" value="UniProtKB-SubCell"/>
</dbReference>
<evidence type="ECO:0000313" key="7">
    <source>
        <dbReference type="EMBL" id="EEH54534.1"/>
    </source>
</evidence>
<evidence type="ECO:0000313" key="8">
    <source>
        <dbReference type="Proteomes" id="UP000001876"/>
    </source>
</evidence>
<dbReference type="InterPro" id="IPR008610">
    <property type="entry name" value="Ebp2"/>
</dbReference>
<feature type="region of interest" description="Disordered" evidence="6">
    <location>
        <begin position="154"/>
        <end position="266"/>
    </location>
</feature>
<evidence type="ECO:0000256" key="1">
    <source>
        <dbReference type="ARBA" id="ARBA00004604"/>
    </source>
</evidence>
<feature type="compositionally biased region" description="Acidic residues" evidence="6">
    <location>
        <begin position="14"/>
        <end position="28"/>
    </location>
</feature>
<feature type="region of interest" description="Disordered" evidence="6">
    <location>
        <begin position="1"/>
        <end position="28"/>
    </location>
</feature>
<dbReference type="Proteomes" id="UP000001876">
    <property type="component" value="Unassembled WGS sequence"/>
</dbReference>
<keyword evidence="4" id="KW-0175">Coiled coil</keyword>
<evidence type="ECO:0000256" key="2">
    <source>
        <dbReference type="ARBA" id="ARBA00007336"/>
    </source>
</evidence>
<evidence type="ECO:0000256" key="4">
    <source>
        <dbReference type="ARBA" id="ARBA00023054"/>
    </source>
</evidence>
<reference evidence="7 8" key="1">
    <citation type="journal article" date="2009" name="Science">
        <title>Green evolution and dynamic adaptations revealed by genomes of the marine picoeukaryotes Micromonas.</title>
        <authorList>
            <person name="Worden A.Z."/>
            <person name="Lee J.H."/>
            <person name="Mock T."/>
            <person name="Rouze P."/>
            <person name="Simmons M.P."/>
            <person name="Aerts A.L."/>
            <person name="Allen A.E."/>
            <person name="Cuvelier M.L."/>
            <person name="Derelle E."/>
            <person name="Everett M.V."/>
            <person name="Foulon E."/>
            <person name="Grimwood J."/>
            <person name="Gundlach H."/>
            <person name="Henrissat B."/>
            <person name="Napoli C."/>
            <person name="McDonald S.M."/>
            <person name="Parker M.S."/>
            <person name="Rombauts S."/>
            <person name="Salamov A."/>
            <person name="Von Dassow P."/>
            <person name="Badger J.H."/>
            <person name="Coutinho P.M."/>
            <person name="Demir E."/>
            <person name="Dubchak I."/>
            <person name="Gentemann C."/>
            <person name="Eikrem W."/>
            <person name="Gready J.E."/>
            <person name="John U."/>
            <person name="Lanier W."/>
            <person name="Lindquist E.A."/>
            <person name="Lucas S."/>
            <person name="Mayer K.F."/>
            <person name="Moreau H."/>
            <person name="Not F."/>
            <person name="Otillar R."/>
            <person name="Panaud O."/>
            <person name="Pangilinan J."/>
            <person name="Paulsen I."/>
            <person name="Piegu B."/>
            <person name="Poliakov A."/>
            <person name="Robbens S."/>
            <person name="Schmutz J."/>
            <person name="Toulza E."/>
            <person name="Wyss T."/>
            <person name="Zelensky A."/>
            <person name="Zhou K."/>
            <person name="Armbrust E.V."/>
            <person name="Bhattacharya D."/>
            <person name="Goodenough U.W."/>
            <person name="Van de Peer Y."/>
            <person name="Grigoriev I.V."/>
        </authorList>
    </citation>
    <scope>NUCLEOTIDE SEQUENCE [LARGE SCALE GENOMIC DNA]</scope>
    <source>
        <strain evidence="7 8">CCMP1545</strain>
    </source>
</reference>
<comment type="subcellular location">
    <subcellularLocation>
        <location evidence="1">Nucleus</location>
        <location evidence="1">Nucleolus</location>
    </subcellularLocation>
</comment>
<dbReference type="OrthoDB" id="443772at2759"/>
<accession>C1MZ25</accession>
<dbReference type="KEGG" id="mpp:MICPUCDRAFT_28211"/>
<name>C1MZ25_MICPC</name>
<gene>
    <name evidence="7" type="ORF">MICPUCDRAFT_28211</name>
</gene>
<dbReference type="GO" id="GO:0006364">
    <property type="term" value="P:rRNA processing"/>
    <property type="evidence" value="ECO:0007669"/>
    <property type="project" value="TreeGrafter"/>
</dbReference>
<keyword evidence="8" id="KW-1185">Reference proteome</keyword>
<sequence length="420" mass="48282">MEMDADADAGGGGDGDDDDALEDEDDELEAEMAALESSRRERGYKKLENRAFVNNKEGLRASLDDFQWTKKAKWIDHMVVAGTKTAETLADVNDDLARETHFYEHALRSAEVAIKNLKEIGVAVKRPDDFYAEMVKSDEHMKRVRAELIFEQTSQETREERRKAREQKRYGKQVQAEKIKERTLKKKESIKNLDKWRKQRKQNGFADDGKAPDGFEDAPRQKERGGSRGGGGQHGRSTPESQKKREFKNEKFGFGGRKRVRRRRRRANGRTSAVFFSFRFVTFATFPARIDSKLETRNSIDHRRAQGVLPASLEAWRKGHLLLYGVYPALKRLKVPPAVVGSLGPWRAFARAHIERASRHAPRIFHCLGERRRRHYASGQTMLVLFDPTRFRRRLLETRNARAALRPDVLSPSPSPSLRR</sequence>
<dbReference type="Pfam" id="PF05890">
    <property type="entry name" value="Ebp2"/>
    <property type="match status" value="1"/>
</dbReference>
<keyword evidence="5" id="KW-0539">Nucleus</keyword>
<dbReference type="STRING" id="564608.C1MZ25"/>
<keyword evidence="3" id="KW-0690">Ribosome biogenesis</keyword>
<dbReference type="RefSeq" id="XP_003060884.1">
    <property type="nucleotide sequence ID" value="XM_003060838.1"/>
</dbReference>
<dbReference type="eggNOG" id="KOG3080">
    <property type="taxonomic scope" value="Eukaryota"/>
</dbReference>
<feature type="compositionally biased region" description="Basic and acidic residues" evidence="6">
    <location>
        <begin position="156"/>
        <end position="196"/>
    </location>
</feature>
<dbReference type="GeneID" id="9686323"/>
<evidence type="ECO:0000256" key="3">
    <source>
        <dbReference type="ARBA" id="ARBA00022517"/>
    </source>
</evidence>
<dbReference type="PANTHER" id="PTHR13028">
    <property type="entry name" value="RRNA PROCESSING PROTEIN EBNA1-BINDING PROTEIN-RELATED"/>
    <property type="match status" value="1"/>
</dbReference>
<dbReference type="PANTHER" id="PTHR13028:SF0">
    <property type="entry name" value="RRNA-PROCESSING PROTEIN EBP2-RELATED"/>
    <property type="match status" value="1"/>
</dbReference>
<protein>
    <submittedName>
        <fullName evidence="7">Predicted protein</fullName>
    </submittedName>
</protein>
<dbReference type="AlphaFoldDB" id="C1MZ25"/>
<evidence type="ECO:0000256" key="5">
    <source>
        <dbReference type="ARBA" id="ARBA00023242"/>
    </source>
</evidence>
<dbReference type="GO" id="GO:0034399">
    <property type="term" value="C:nuclear periphery"/>
    <property type="evidence" value="ECO:0007669"/>
    <property type="project" value="TreeGrafter"/>
</dbReference>
<dbReference type="GO" id="GO:0042273">
    <property type="term" value="P:ribosomal large subunit biogenesis"/>
    <property type="evidence" value="ECO:0007669"/>
    <property type="project" value="TreeGrafter"/>
</dbReference>
<organism evidence="8">
    <name type="scientific">Micromonas pusilla (strain CCMP1545)</name>
    <name type="common">Picoplanktonic green alga</name>
    <dbReference type="NCBI Taxonomy" id="564608"/>
    <lineage>
        <taxon>Eukaryota</taxon>
        <taxon>Viridiplantae</taxon>
        <taxon>Chlorophyta</taxon>
        <taxon>Mamiellophyceae</taxon>
        <taxon>Mamiellales</taxon>
        <taxon>Mamiellaceae</taxon>
        <taxon>Micromonas</taxon>
    </lineage>
</organism>